<feature type="compositionally biased region" description="Basic and acidic residues" evidence="1">
    <location>
        <begin position="19"/>
        <end position="31"/>
    </location>
</feature>
<dbReference type="EMBL" id="JACHGT010000012">
    <property type="protein sequence ID" value="MBB6037503.1"/>
    <property type="molecule type" value="Genomic_DNA"/>
</dbReference>
<dbReference type="Proteomes" id="UP000548476">
    <property type="component" value="Unassembled WGS sequence"/>
</dbReference>
<keyword evidence="3" id="KW-1185">Reference proteome</keyword>
<name>A0A841FRS1_9ACTN</name>
<evidence type="ECO:0000313" key="2">
    <source>
        <dbReference type="EMBL" id="MBB6037503.1"/>
    </source>
</evidence>
<organism evidence="2 3">
    <name type="scientific">Phytomonospora endophytica</name>
    <dbReference type="NCBI Taxonomy" id="714109"/>
    <lineage>
        <taxon>Bacteria</taxon>
        <taxon>Bacillati</taxon>
        <taxon>Actinomycetota</taxon>
        <taxon>Actinomycetes</taxon>
        <taxon>Micromonosporales</taxon>
        <taxon>Micromonosporaceae</taxon>
        <taxon>Phytomonospora</taxon>
    </lineage>
</organism>
<gene>
    <name evidence="2" type="ORF">HNR73_005379</name>
</gene>
<protein>
    <submittedName>
        <fullName evidence="2">Uncharacterized protein</fullName>
    </submittedName>
</protein>
<dbReference type="AlphaFoldDB" id="A0A841FRS1"/>
<dbReference type="RefSeq" id="WP_184790316.1">
    <property type="nucleotide sequence ID" value="NZ_BONT01000093.1"/>
</dbReference>
<accession>A0A841FRS1</accession>
<feature type="compositionally biased region" description="Basic and acidic residues" evidence="1">
    <location>
        <begin position="1"/>
        <end position="10"/>
    </location>
</feature>
<reference evidence="2 3" key="1">
    <citation type="submission" date="2020-08" db="EMBL/GenBank/DDBJ databases">
        <title>Genomic Encyclopedia of Type Strains, Phase IV (KMG-IV): sequencing the most valuable type-strain genomes for metagenomic binning, comparative biology and taxonomic classification.</title>
        <authorList>
            <person name="Goeker M."/>
        </authorList>
    </citation>
    <scope>NUCLEOTIDE SEQUENCE [LARGE SCALE GENOMIC DNA]</scope>
    <source>
        <strain evidence="2 3">YIM 65646</strain>
    </source>
</reference>
<sequence length="229" mass="23952">MRSDDERAADLDLVVEGDGPGHESTEDAEPSRRALLLSRLARPWPRPLLVAVTAVVAIGGTAMLQRPDPEPVVPPVAEVTPNSEPPVYVIPGDGYSVVDDEFLIGEDGSWTADSPSGELLVEASGKLGTPRTDPVFFGSALGEGSGISDPLPAGEYVLEVACAASLDDVSMRLDVTGGADLDGSYDIRCDGPQDAIELTLTEETTVSVASVGPNAVHIGYSFRILPAER</sequence>
<proteinExistence type="predicted"/>
<evidence type="ECO:0000313" key="3">
    <source>
        <dbReference type="Proteomes" id="UP000548476"/>
    </source>
</evidence>
<evidence type="ECO:0000256" key="1">
    <source>
        <dbReference type="SAM" id="MobiDB-lite"/>
    </source>
</evidence>
<feature type="region of interest" description="Disordered" evidence="1">
    <location>
        <begin position="1"/>
        <end position="31"/>
    </location>
</feature>
<comment type="caution">
    <text evidence="2">The sequence shown here is derived from an EMBL/GenBank/DDBJ whole genome shotgun (WGS) entry which is preliminary data.</text>
</comment>